<dbReference type="Proteomes" id="UP000010866">
    <property type="component" value="Chromosome"/>
</dbReference>
<accession>L0L280</accession>
<dbReference type="AlphaFoldDB" id="L0L280"/>
<dbReference type="InterPro" id="IPR027417">
    <property type="entry name" value="P-loop_NTPase"/>
</dbReference>
<name>L0L280_METHD</name>
<protein>
    <submittedName>
        <fullName evidence="3">KaiC</fullName>
    </submittedName>
</protein>
<feature type="domain" description="KaiC-like" evidence="2">
    <location>
        <begin position="3"/>
        <end position="33"/>
    </location>
</feature>
<dbReference type="Pfam" id="PF06745">
    <property type="entry name" value="ATPase"/>
    <property type="match status" value="1"/>
</dbReference>
<dbReference type="STRING" id="867904.Metho_2216"/>
<reference evidence="4" key="1">
    <citation type="submission" date="2012-02" db="EMBL/GenBank/DDBJ databases">
        <title>Complete sequence of chromosome of Methanomethylovorans hollandica DSM 15978.</title>
        <authorList>
            <person name="Lucas S."/>
            <person name="Copeland A."/>
            <person name="Lapidus A."/>
            <person name="Glavina del Rio T."/>
            <person name="Dalin E."/>
            <person name="Tice H."/>
            <person name="Bruce D."/>
            <person name="Goodwin L."/>
            <person name="Pitluck S."/>
            <person name="Peters L."/>
            <person name="Mikhailova N."/>
            <person name="Held B."/>
            <person name="Kyrpides N."/>
            <person name="Mavromatis K."/>
            <person name="Ivanova N."/>
            <person name="Brettin T."/>
            <person name="Detter J.C."/>
            <person name="Han C."/>
            <person name="Larimer F."/>
            <person name="Land M."/>
            <person name="Hauser L."/>
            <person name="Markowitz V."/>
            <person name="Cheng J.-F."/>
            <person name="Hugenholtz P."/>
            <person name="Woyke T."/>
            <person name="Wu D."/>
            <person name="Spring S."/>
            <person name="Schroeder M."/>
            <person name="Brambilla E."/>
            <person name="Klenk H.-P."/>
            <person name="Eisen J.A."/>
        </authorList>
    </citation>
    <scope>NUCLEOTIDE SEQUENCE [LARGE SCALE GENOMIC DNA]</scope>
    <source>
        <strain evidence="4">DSM 15978 / NBRC 107637 / DMS1</strain>
    </source>
</reference>
<dbReference type="KEGG" id="mhz:Metho_2216"/>
<feature type="region of interest" description="Disordered" evidence="1">
    <location>
        <begin position="45"/>
        <end position="64"/>
    </location>
</feature>
<evidence type="ECO:0000256" key="1">
    <source>
        <dbReference type="SAM" id="MobiDB-lite"/>
    </source>
</evidence>
<keyword evidence="4" id="KW-1185">Reference proteome</keyword>
<gene>
    <name evidence="3" type="ordered locus">Metho_2216</name>
</gene>
<evidence type="ECO:0000313" key="3">
    <source>
        <dbReference type="EMBL" id="AGB50379.1"/>
    </source>
</evidence>
<dbReference type="RefSeq" id="WP_015325544.1">
    <property type="nucleotide sequence ID" value="NC_019977.1"/>
</dbReference>
<dbReference type="HOGENOM" id="CLU_2857101_0_0_2"/>
<proteinExistence type="predicted"/>
<evidence type="ECO:0000259" key="2">
    <source>
        <dbReference type="Pfam" id="PF06745"/>
    </source>
</evidence>
<dbReference type="EMBL" id="CP003362">
    <property type="protein sequence ID" value="AGB50379.1"/>
    <property type="molecule type" value="Genomic_DNA"/>
</dbReference>
<organism evidence="3 4">
    <name type="scientific">Methanomethylovorans hollandica (strain DSM 15978 / NBRC 107637 / DMS1)</name>
    <dbReference type="NCBI Taxonomy" id="867904"/>
    <lineage>
        <taxon>Archaea</taxon>
        <taxon>Methanobacteriati</taxon>
        <taxon>Methanobacteriota</taxon>
        <taxon>Stenosarchaea group</taxon>
        <taxon>Methanomicrobia</taxon>
        <taxon>Methanosarcinales</taxon>
        <taxon>Methanosarcinaceae</taxon>
        <taxon>Methanomethylovorans</taxon>
    </lineage>
</organism>
<dbReference type="GeneID" id="71811770"/>
<sequence>MRVPTGIPGFDELIKGGFIEDDVILLAGGPGAGIVIDPRGSLRGQKGDVFRSTPQKKEHIDEFC</sequence>
<dbReference type="Gene3D" id="3.40.50.300">
    <property type="entry name" value="P-loop containing nucleotide triphosphate hydrolases"/>
    <property type="match status" value="1"/>
</dbReference>
<dbReference type="SUPFAM" id="SSF52540">
    <property type="entry name" value="P-loop containing nucleoside triphosphate hydrolases"/>
    <property type="match status" value="1"/>
</dbReference>
<dbReference type="InterPro" id="IPR014774">
    <property type="entry name" value="KaiC-like_dom"/>
</dbReference>
<evidence type="ECO:0000313" key="4">
    <source>
        <dbReference type="Proteomes" id="UP000010866"/>
    </source>
</evidence>